<sequence>MSPFEKAMIEFMIKQDQKTEAREKNQAIAMRNLENQLGQLAQALNSREPGTLPSNTQNLGNENDKRQCNVITLRSGKELTPKNHDLPVTDDDQH</sequence>
<feature type="compositionally biased region" description="Basic and acidic residues" evidence="1">
    <location>
        <begin position="75"/>
        <end position="94"/>
    </location>
</feature>
<keyword evidence="3" id="KW-1185">Reference proteome</keyword>
<accession>A0A9R1V7P7</accession>
<protein>
    <submittedName>
        <fullName evidence="2">Uncharacterized protein</fullName>
    </submittedName>
</protein>
<gene>
    <name evidence="2" type="ORF">LSAT_V11C600300300</name>
</gene>
<organism evidence="2 3">
    <name type="scientific">Lactuca sativa</name>
    <name type="common">Garden lettuce</name>
    <dbReference type="NCBI Taxonomy" id="4236"/>
    <lineage>
        <taxon>Eukaryota</taxon>
        <taxon>Viridiplantae</taxon>
        <taxon>Streptophyta</taxon>
        <taxon>Embryophyta</taxon>
        <taxon>Tracheophyta</taxon>
        <taxon>Spermatophyta</taxon>
        <taxon>Magnoliopsida</taxon>
        <taxon>eudicotyledons</taxon>
        <taxon>Gunneridae</taxon>
        <taxon>Pentapetalae</taxon>
        <taxon>asterids</taxon>
        <taxon>campanulids</taxon>
        <taxon>Asterales</taxon>
        <taxon>Asteraceae</taxon>
        <taxon>Cichorioideae</taxon>
        <taxon>Cichorieae</taxon>
        <taxon>Lactucinae</taxon>
        <taxon>Lactuca</taxon>
    </lineage>
</organism>
<dbReference type="Proteomes" id="UP000235145">
    <property type="component" value="Unassembled WGS sequence"/>
</dbReference>
<evidence type="ECO:0000313" key="2">
    <source>
        <dbReference type="EMBL" id="KAJ0200429.1"/>
    </source>
</evidence>
<comment type="caution">
    <text evidence="2">The sequence shown here is derived from an EMBL/GenBank/DDBJ whole genome shotgun (WGS) entry which is preliminary data.</text>
</comment>
<dbReference type="AlphaFoldDB" id="A0A9R1V7P7"/>
<proteinExistence type="predicted"/>
<feature type="compositionally biased region" description="Polar residues" evidence="1">
    <location>
        <begin position="52"/>
        <end position="61"/>
    </location>
</feature>
<feature type="region of interest" description="Disordered" evidence="1">
    <location>
        <begin position="44"/>
        <end position="94"/>
    </location>
</feature>
<evidence type="ECO:0000313" key="3">
    <source>
        <dbReference type="Proteomes" id="UP000235145"/>
    </source>
</evidence>
<evidence type="ECO:0000256" key="1">
    <source>
        <dbReference type="SAM" id="MobiDB-lite"/>
    </source>
</evidence>
<reference evidence="2 3" key="1">
    <citation type="journal article" date="2017" name="Nat. Commun.">
        <title>Genome assembly with in vitro proximity ligation data and whole-genome triplication in lettuce.</title>
        <authorList>
            <person name="Reyes-Chin-Wo S."/>
            <person name="Wang Z."/>
            <person name="Yang X."/>
            <person name="Kozik A."/>
            <person name="Arikit S."/>
            <person name="Song C."/>
            <person name="Xia L."/>
            <person name="Froenicke L."/>
            <person name="Lavelle D.O."/>
            <person name="Truco M.J."/>
            <person name="Xia R."/>
            <person name="Zhu S."/>
            <person name="Xu C."/>
            <person name="Xu H."/>
            <person name="Xu X."/>
            <person name="Cox K."/>
            <person name="Korf I."/>
            <person name="Meyers B.C."/>
            <person name="Michelmore R.W."/>
        </authorList>
    </citation>
    <scope>NUCLEOTIDE SEQUENCE [LARGE SCALE GENOMIC DNA]</scope>
    <source>
        <strain evidence="3">cv. Salinas</strain>
        <tissue evidence="2">Seedlings</tissue>
    </source>
</reference>
<name>A0A9R1V7P7_LACSA</name>
<dbReference type="EMBL" id="NBSK02000006">
    <property type="protein sequence ID" value="KAJ0200429.1"/>
    <property type="molecule type" value="Genomic_DNA"/>
</dbReference>